<dbReference type="Proteomes" id="UP001227230">
    <property type="component" value="Chromosome 11"/>
</dbReference>
<dbReference type="SUPFAM" id="SSF56219">
    <property type="entry name" value="DNase I-like"/>
    <property type="match status" value="1"/>
</dbReference>
<protein>
    <recommendedName>
        <fullName evidence="6">60S ribosomal protein L39</fullName>
    </recommendedName>
</protein>
<evidence type="ECO:0000313" key="5">
    <source>
        <dbReference type="Proteomes" id="UP001227230"/>
    </source>
</evidence>
<accession>A0ABY9CUR3</accession>
<keyword evidence="3" id="KW-0687">Ribonucleoprotein</keyword>
<evidence type="ECO:0000313" key="4">
    <source>
        <dbReference type="EMBL" id="WJZ98276.1"/>
    </source>
</evidence>
<evidence type="ECO:0000256" key="1">
    <source>
        <dbReference type="ARBA" id="ARBA00009339"/>
    </source>
</evidence>
<dbReference type="InterPro" id="IPR036691">
    <property type="entry name" value="Endo/exonu/phosph_ase_sf"/>
</dbReference>
<dbReference type="InterPro" id="IPR000077">
    <property type="entry name" value="Ribosomal_eL39"/>
</dbReference>
<name>A0ABY9CUR3_VITVI</name>
<keyword evidence="2" id="KW-0689">Ribosomal protein</keyword>
<dbReference type="SUPFAM" id="SSF48662">
    <property type="entry name" value="Ribosomal protein L39e"/>
    <property type="match status" value="1"/>
</dbReference>
<dbReference type="PANTHER" id="PTHR19970:SF0">
    <property type="entry name" value="LARGE RIBOSOMAL SUBUNIT PROTEIN EL39"/>
    <property type="match status" value="1"/>
</dbReference>
<sequence>MPSHKTFMIKKKLAKKMRQNRPIPHWIRMRTDNTIRYNAKRRHWRRTKLGFLGMLVDGFEEEIWLMLRKPRKKVGGGNPNRERKKNLVSSSRFERELKRLDYSISYGGSSSGSRRRVDAREVSGGILLFWDNRVLDLLELEQGGFSIFGCFKSLEDGFVWVFTSVYGLLLGSEKKDFWDELGAIRDMRTFTKVIEEKDLPLFGSRFTWCRGINSQAASRLDRFLVTDEREDHFSGILQYALTRTVLDHCCPIVFEGGGVKKGKTPFRFENMWLLLNGFKELVRKWWWTEYIVTGTSSHCLAEKLKALKKDLGEWNKKVFGNVSISKLEAFAHVQLWDLKEMDNPLSLMANAHARRNLLTKVKINGVTLIDEDEIKARVCRAYQALLSNSGDWRSRVRGLQFGVSGEDKSRKFELPFTEEEVFEALYSLLGDKALGLDSFTLAFW</sequence>
<evidence type="ECO:0000256" key="3">
    <source>
        <dbReference type="ARBA" id="ARBA00023274"/>
    </source>
</evidence>
<gene>
    <name evidence="4" type="ORF">VitviT2T_016814</name>
</gene>
<proteinExistence type="inferred from homology"/>
<dbReference type="Gene3D" id="1.10.1620.10">
    <property type="entry name" value="Ribosomal protein L39e"/>
    <property type="match status" value="1"/>
</dbReference>
<dbReference type="InterPro" id="IPR020083">
    <property type="entry name" value="Ribosomal_eL39_CS"/>
</dbReference>
<dbReference type="EMBL" id="CP126658">
    <property type="protein sequence ID" value="WJZ98276.1"/>
    <property type="molecule type" value="Genomic_DNA"/>
</dbReference>
<keyword evidence="5" id="KW-1185">Reference proteome</keyword>
<dbReference type="PANTHER" id="PTHR19970">
    <property type="entry name" value="RIBOSOMAL PROTEIN L39E"/>
    <property type="match status" value="1"/>
</dbReference>
<dbReference type="InterPro" id="IPR023626">
    <property type="entry name" value="Ribosomal_eL39_dom_sf"/>
</dbReference>
<evidence type="ECO:0000256" key="2">
    <source>
        <dbReference type="ARBA" id="ARBA00022980"/>
    </source>
</evidence>
<evidence type="ECO:0008006" key="6">
    <source>
        <dbReference type="Google" id="ProtNLM"/>
    </source>
</evidence>
<dbReference type="HAMAP" id="MF_00629">
    <property type="entry name" value="Ribosomal_eL39"/>
    <property type="match status" value="1"/>
</dbReference>
<comment type="similarity">
    <text evidence="1">Belongs to the eukaryotic ribosomal protein eL39 family.</text>
</comment>
<reference evidence="4 5" key="1">
    <citation type="journal article" date="2023" name="Hortic Res">
        <title>The complete reference genome for grapevine (Vitis vinifera L.) genetics and breeding.</title>
        <authorList>
            <person name="Shi X."/>
            <person name="Cao S."/>
            <person name="Wang X."/>
            <person name="Huang S."/>
            <person name="Wang Y."/>
            <person name="Liu Z."/>
            <person name="Liu W."/>
            <person name="Leng X."/>
            <person name="Peng Y."/>
            <person name="Wang N."/>
            <person name="Wang Y."/>
            <person name="Ma Z."/>
            <person name="Xu X."/>
            <person name="Zhang F."/>
            <person name="Xue H."/>
            <person name="Zhong H."/>
            <person name="Wang Y."/>
            <person name="Zhang K."/>
            <person name="Velt A."/>
            <person name="Avia K."/>
            <person name="Holtgrawe D."/>
            <person name="Grimplet J."/>
            <person name="Matus J.T."/>
            <person name="Ware D."/>
            <person name="Wu X."/>
            <person name="Wang H."/>
            <person name="Liu C."/>
            <person name="Fang Y."/>
            <person name="Rustenholz C."/>
            <person name="Cheng Z."/>
            <person name="Xiao H."/>
            <person name="Zhou Y."/>
        </authorList>
    </citation>
    <scope>NUCLEOTIDE SEQUENCE [LARGE SCALE GENOMIC DNA]</scope>
    <source>
        <strain evidence="5">cv. Pinot noir / PN40024</strain>
        <tissue evidence="4">Leaf</tissue>
    </source>
</reference>
<dbReference type="PROSITE" id="PS00051">
    <property type="entry name" value="RIBOSOMAL_L39E"/>
    <property type="match status" value="1"/>
</dbReference>
<organism evidence="4 5">
    <name type="scientific">Vitis vinifera</name>
    <name type="common">Grape</name>
    <dbReference type="NCBI Taxonomy" id="29760"/>
    <lineage>
        <taxon>Eukaryota</taxon>
        <taxon>Viridiplantae</taxon>
        <taxon>Streptophyta</taxon>
        <taxon>Embryophyta</taxon>
        <taxon>Tracheophyta</taxon>
        <taxon>Spermatophyta</taxon>
        <taxon>Magnoliopsida</taxon>
        <taxon>eudicotyledons</taxon>
        <taxon>Gunneridae</taxon>
        <taxon>Pentapetalae</taxon>
        <taxon>rosids</taxon>
        <taxon>Vitales</taxon>
        <taxon>Vitaceae</taxon>
        <taxon>Viteae</taxon>
        <taxon>Vitis</taxon>
    </lineage>
</organism>
<dbReference type="Pfam" id="PF00832">
    <property type="entry name" value="Ribosomal_L39"/>
    <property type="match status" value="1"/>
</dbReference>